<name>A0A183HRH7_9BILA</name>
<proteinExistence type="predicted"/>
<evidence type="ECO:0000313" key="1">
    <source>
        <dbReference type="EMBL" id="VDO65713.1"/>
    </source>
</evidence>
<accession>A0A183HRH7</accession>
<dbReference type="Proteomes" id="UP000267606">
    <property type="component" value="Unassembled WGS sequence"/>
</dbReference>
<organism evidence="3">
    <name type="scientific">Onchocerca flexuosa</name>
    <dbReference type="NCBI Taxonomy" id="387005"/>
    <lineage>
        <taxon>Eukaryota</taxon>
        <taxon>Metazoa</taxon>
        <taxon>Ecdysozoa</taxon>
        <taxon>Nematoda</taxon>
        <taxon>Chromadorea</taxon>
        <taxon>Rhabditida</taxon>
        <taxon>Spirurina</taxon>
        <taxon>Spiruromorpha</taxon>
        <taxon>Filarioidea</taxon>
        <taxon>Onchocercidae</taxon>
        <taxon>Onchocerca</taxon>
    </lineage>
</organism>
<protein>
    <submittedName>
        <fullName evidence="3">Polyprotein</fullName>
    </submittedName>
</protein>
<evidence type="ECO:0000313" key="2">
    <source>
        <dbReference type="Proteomes" id="UP000267606"/>
    </source>
</evidence>
<dbReference type="AlphaFoldDB" id="A0A183HRH7"/>
<reference evidence="3" key="1">
    <citation type="submission" date="2016-06" db="UniProtKB">
        <authorList>
            <consortium name="WormBaseParasite"/>
        </authorList>
    </citation>
    <scope>IDENTIFICATION</scope>
</reference>
<sequence>MYNPERASSIVGNASLGCDVVGVTMGHHSMLPNQNRSVDQVAYAMERVNLQPTPNIRRPVNQHMLRQGYYSNPYDGDYEDFDPMDPYPTSVGDSGSMVSAITPPTGHRKYSPVTVVEQAVQTYDWRVSMKEIDVAAPVHVQAVPSETVETEKGSTMVGFAIRREVH</sequence>
<dbReference type="STRING" id="387005.A0A183HRH7"/>
<keyword evidence="2" id="KW-1185">Reference proteome</keyword>
<gene>
    <name evidence="1" type="ORF">OFLC_LOCUS10085</name>
</gene>
<reference evidence="1 2" key="2">
    <citation type="submission" date="2018-11" db="EMBL/GenBank/DDBJ databases">
        <authorList>
            <consortium name="Pathogen Informatics"/>
        </authorList>
    </citation>
    <scope>NUCLEOTIDE SEQUENCE [LARGE SCALE GENOMIC DNA]</scope>
</reference>
<dbReference type="EMBL" id="UZAJ01013084">
    <property type="protein sequence ID" value="VDO65713.1"/>
    <property type="molecule type" value="Genomic_DNA"/>
</dbReference>
<dbReference type="PROSITE" id="PS51257">
    <property type="entry name" value="PROKAR_LIPOPROTEIN"/>
    <property type="match status" value="1"/>
</dbReference>
<evidence type="ECO:0000313" key="3">
    <source>
        <dbReference type="WBParaSite" id="OFLC_0001008801-mRNA-1"/>
    </source>
</evidence>
<dbReference type="WBParaSite" id="OFLC_0001008801-mRNA-1">
    <property type="protein sequence ID" value="OFLC_0001008801-mRNA-1"/>
    <property type="gene ID" value="OFLC_0001008801"/>
</dbReference>